<dbReference type="HOGENOM" id="CLU_118482_2_0_3"/>
<evidence type="ECO:0000313" key="3">
    <source>
        <dbReference type="Proteomes" id="UP000003835"/>
    </source>
</evidence>
<dbReference type="Proteomes" id="UP000003835">
    <property type="component" value="Unassembled WGS sequence"/>
</dbReference>
<dbReference type="RefSeq" id="WP_006100354.1">
    <property type="nucleotide sequence ID" value="NZ_DS989846.1"/>
</dbReference>
<keyword evidence="3" id="KW-1185">Reference proteome</keyword>
<evidence type="ECO:0000313" key="2">
    <source>
        <dbReference type="EMBL" id="EDX76627.1"/>
    </source>
</evidence>
<sequence length="144" mass="16628">MTRYILDTDHVTFLQQVHPIVTQRVSAVNPDNIGVTVVTVEEQVRGWLSAIRKTSQSSQPERLIWAYRGLRDGVKYLSRLNLIDFSEEAYAHYLDLRRQRIRIGTQDLRIAAIVLAENSILVTRNHRDFAQVPGLVFEDWTVPN</sequence>
<proteinExistence type="predicted"/>
<gene>
    <name evidence="2" type="ORF">MC7420_4883</name>
</gene>
<dbReference type="AlphaFoldDB" id="B4VP04"/>
<dbReference type="OrthoDB" id="574223at2"/>
<dbReference type="CDD" id="cd09881">
    <property type="entry name" value="PIN_VapC4-5_FitB-like"/>
    <property type="match status" value="1"/>
</dbReference>
<dbReference type="SUPFAM" id="SSF88723">
    <property type="entry name" value="PIN domain-like"/>
    <property type="match status" value="1"/>
</dbReference>
<dbReference type="eggNOG" id="COG1487">
    <property type="taxonomic scope" value="Bacteria"/>
</dbReference>
<accession>B4VP04</accession>
<name>B4VP04_9CYAN</name>
<dbReference type="STRING" id="118168.MC7420_4883"/>
<dbReference type="InterPro" id="IPR029060">
    <property type="entry name" value="PIN-like_dom_sf"/>
</dbReference>
<dbReference type="Pfam" id="PF01850">
    <property type="entry name" value="PIN"/>
    <property type="match status" value="1"/>
</dbReference>
<evidence type="ECO:0000259" key="1">
    <source>
        <dbReference type="Pfam" id="PF01850"/>
    </source>
</evidence>
<dbReference type="EMBL" id="DS989846">
    <property type="protein sequence ID" value="EDX76627.1"/>
    <property type="molecule type" value="Genomic_DNA"/>
</dbReference>
<organism evidence="2 3">
    <name type="scientific">Coleofasciculus chthonoplastes PCC 7420</name>
    <dbReference type="NCBI Taxonomy" id="118168"/>
    <lineage>
        <taxon>Bacteria</taxon>
        <taxon>Bacillati</taxon>
        <taxon>Cyanobacteriota</taxon>
        <taxon>Cyanophyceae</taxon>
        <taxon>Coleofasciculales</taxon>
        <taxon>Coleofasciculaceae</taxon>
        <taxon>Coleofasciculus</taxon>
    </lineage>
</organism>
<protein>
    <recommendedName>
        <fullName evidence="1">PIN domain-containing protein</fullName>
    </recommendedName>
</protein>
<dbReference type="Gene3D" id="3.40.50.1010">
    <property type="entry name" value="5'-nuclease"/>
    <property type="match status" value="1"/>
</dbReference>
<feature type="domain" description="PIN" evidence="1">
    <location>
        <begin position="28"/>
        <end position="134"/>
    </location>
</feature>
<dbReference type="InterPro" id="IPR002716">
    <property type="entry name" value="PIN_dom"/>
</dbReference>
<reference evidence="2" key="1">
    <citation type="submission" date="2008-07" db="EMBL/GenBank/DDBJ databases">
        <authorList>
            <person name="Tandeau de Marsac N."/>
            <person name="Ferriera S."/>
            <person name="Johnson J."/>
            <person name="Kravitz S."/>
            <person name="Beeson K."/>
            <person name="Sutton G."/>
            <person name="Rogers Y.-H."/>
            <person name="Friedman R."/>
            <person name="Frazier M."/>
            <person name="Venter J.C."/>
        </authorList>
    </citation>
    <scope>NUCLEOTIDE SEQUENCE [LARGE SCALE GENOMIC DNA]</scope>
    <source>
        <strain evidence="2">PCC 7420</strain>
    </source>
</reference>